<dbReference type="EMBL" id="QBKP01000001">
    <property type="protein sequence ID" value="PTX53577.1"/>
    <property type="molecule type" value="Genomic_DNA"/>
</dbReference>
<proteinExistence type="predicted"/>
<evidence type="ECO:0000313" key="2">
    <source>
        <dbReference type="Proteomes" id="UP000244224"/>
    </source>
</evidence>
<dbReference type="Gene3D" id="3.40.50.150">
    <property type="entry name" value="Vaccinia Virus protein VP39"/>
    <property type="match status" value="1"/>
</dbReference>
<dbReference type="OrthoDB" id="7814581at2"/>
<comment type="caution">
    <text evidence="1">The sequence shown here is derived from an EMBL/GenBank/DDBJ whole genome shotgun (WGS) entry which is preliminary data.</text>
</comment>
<dbReference type="RefSeq" id="WP_108127301.1">
    <property type="nucleotide sequence ID" value="NZ_QBKP01000001.1"/>
</dbReference>
<organism evidence="1 2">
    <name type="scientific">Gemmobacter caeni</name>
    <dbReference type="NCBI Taxonomy" id="589035"/>
    <lineage>
        <taxon>Bacteria</taxon>
        <taxon>Pseudomonadati</taxon>
        <taxon>Pseudomonadota</taxon>
        <taxon>Alphaproteobacteria</taxon>
        <taxon>Rhodobacterales</taxon>
        <taxon>Paracoccaceae</taxon>
        <taxon>Gemmobacter</taxon>
    </lineage>
</organism>
<accession>A0A2T6BBZ6</accession>
<evidence type="ECO:0008006" key="3">
    <source>
        <dbReference type="Google" id="ProtNLM"/>
    </source>
</evidence>
<dbReference type="InterPro" id="IPR029063">
    <property type="entry name" value="SAM-dependent_MTases_sf"/>
</dbReference>
<sequence length="307" mass="34995">MLKLNHAELIENERARPADHRKGHDGYRRKMAALRDTFFEQFLTREARRHPSNDEIIAAFGDLPPADLAVPYDLTPEGLEHVSRCIQRKYVIHFKNIRRCWALLLQHMPELMAEGCAPREVLEMSTAHGATLEILRRKGHRVIGNDFANFVGGAALDSRYRDFNGSDLTSARDDHGLHDGSGVVRDWPYRPITESLGLDVRLFDAGSGPYPFADKSLDSVICFDAIEHYCHPRDWMKVVGEFTRIARRSVLVVPNAVAPHDAKRKDYIEAVYAFQRDMRNYSDDGWACVHAGVLRNQLSVFKLMRLG</sequence>
<reference evidence="1 2" key="1">
    <citation type="submission" date="2018-04" db="EMBL/GenBank/DDBJ databases">
        <title>Genomic Encyclopedia of Archaeal and Bacterial Type Strains, Phase II (KMG-II): from individual species to whole genera.</title>
        <authorList>
            <person name="Goeker M."/>
        </authorList>
    </citation>
    <scope>NUCLEOTIDE SEQUENCE [LARGE SCALE GENOMIC DNA]</scope>
    <source>
        <strain evidence="1 2">DSM 21823</strain>
    </source>
</reference>
<dbReference type="Proteomes" id="UP000244224">
    <property type="component" value="Unassembled WGS sequence"/>
</dbReference>
<gene>
    <name evidence="1" type="ORF">C8N34_101498</name>
</gene>
<protein>
    <recommendedName>
        <fullName evidence="3">Methyltransferase family protein</fullName>
    </recommendedName>
</protein>
<dbReference type="SUPFAM" id="SSF53335">
    <property type="entry name" value="S-adenosyl-L-methionine-dependent methyltransferases"/>
    <property type="match status" value="1"/>
</dbReference>
<dbReference type="AlphaFoldDB" id="A0A2T6BBZ6"/>
<name>A0A2T6BBZ6_9RHOB</name>
<keyword evidence="2" id="KW-1185">Reference proteome</keyword>
<evidence type="ECO:0000313" key="1">
    <source>
        <dbReference type="EMBL" id="PTX53577.1"/>
    </source>
</evidence>